<dbReference type="PANTHER" id="PTHR33304">
    <property type="match status" value="1"/>
</dbReference>
<keyword evidence="2 6" id="KW-0863">Zinc-finger</keyword>
<dbReference type="InterPro" id="IPR049914">
    <property type="entry name" value="PHD1-3/5-6"/>
</dbReference>
<dbReference type="Gramene" id="Psat01G0273000-T1">
    <property type="protein sequence ID" value="KAI5444214.1"/>
    <property type="gene ID" value="KIW84_012730"/>
</dbReference>
<dbReference type="Proteomes" id="UP001058974">
    <property type="component" value="Chromosome 1"/>
</dbReference>
<dbReference type="InterPro" id="IPR056280">
    <property type="entry name" value="AIPP2-like_SPOC"/>
</dbReference>
<name>A0A9D5GX61_PEA</name>
<accession>A0A9D5GX61</accession>
<feature type="domain" description="PHD-type" evidence="8">
    <location>
        <begin position="755"/>
        <end position="806"/>
    </location>
</feature>
<dbReference type="PROSITE" id="PS01359">
    <property type="entry name" value="ZF_PHD_1"/>
    <property type="match status" value="1"/>
</dbReference>
<evidence type="ECO:0000256" key="3">
    <source>
        <dbReference type="ARBA" id="ARBA00022833"/>
    </source>
</evidence>
<dbReference type="PANTHER" id="PTHR33304:SF18">
    <property type="entry name" value="CHROMATIN REGULATOR PHD FAMILY-RELATED"/>
    <property type="match status" value="1"/>
</dbReference>
<protein>
    <recommendedName>
        <fullName evidence="8">PHD-type domain-containing protein</fullName>
    </recommendedName>
</protein>
<dbReference type="GO" id="GO:0034244">
    <property type="term" value="P:negative regulation of transcription elongation by RNA polymerase II"/>
    <property type="evidence" value="ECO:0007669"/>
    <property type="project" value="InterPro"/>
</dbReference>
<dbReference type="InterPro" id="IPR003604">
    <property type="entry name" value="Matrin/U1-like-C_Znf_C2H2"/>
</dbReference>
<evidence type="ECO:0000259" key="8">
    <source>
        <dbReference type="PROSITE" id="PS50016"/>
    </source>
</evidence>
<dbReference type="InterPro" id="IPR013083">
    <property type="entry name" value="Znf_RING/FYVE/PHD"/>
</dbReference>
<evidence type="ECO:0000256" key="1">
    <source>
        <dbReference type="ARBA" id="ARBA00022723"/>
    </source>
</evidence>
<dbReference type="Pfam" id="PF23121">
    <property type="entry name" value="SPOC_AIPP2"/>
    <property type="match status" value="1"/>
</dbReference>
<evidence type="ECO:0000313" key="9">
    <source>
        <dbReference type="EMBL" id="KAI5444214.1"/>
    </source>
</evidence>
<dbReference type="SMART" id="SM00451">
    <property type="entry name" value="ZnF_U1"/>
    <property type="match status" value="1"/>
</dbReference>
<evidence type="ECO:0000256" key="5">
    <source>
        <dbReference type="ARBA" id="ARBA00023163"/>
    </source>
</evidence>
<keyword evidence="5" id="KW-0804">Transcription</keyword>
<feature type="region of interest" description="Disordered" evidence="7">
    <location>
        <begin position="432"/>
        <end position="451"/>
    </location>
</feature>
<evidence type="ECO:0000256" key="6">
    <source>
        <dbReference type="PROSITE-ProRule" id="PRU00146"/>
    </source>
</evidence>
<dbReference type="GO" id="GO:0140566">
    <property type="term" value="F:histone reader activity"/>
    <property type="evidence" value="ECO:0007669"/>
    <property type="project" value="InterPro"/>
</dbReference>
<dbReference type="SUPFAM" id="SSF57903">
    <property type="entry name" value="FYVE/PHD zinc finger"/>
    <property type="match status" value="1"/>
</dbReference>
<evidence type="ECO:0000256" key="2">
    <source>
        <dbReference type="ARBA" id="ARBA00022771"/>
    </source>
</evidence>
<evidence type="ECO:0000256" key="4">
    <source>
        <dbReference type="ARBA" id="ARBA00023015"/>
    </source>
</evidence>
<evidence type="ECO:0000256" key="7">
    <source>
        <dbReference type="SAM" id="MobiDB-lite"/>
    </source>
</evidence>
<dbReference type="Gene3D" id="3.30.40.10">
    <property type="entry name" value="Zinc/RING finger domain, C3HC4 (zinc finger)"/>
    <property type="match status" value="1"/>
</dbReference>
<dbReference type="GO" id="GO:0008270">
    <property type="term" value="F:zinc ion binding"/>
    <property type="evidence" value="ECO:0007669"/>
    <property type="project" value="UniProtKB-KW"/>
</dbReference>
<gene>
    <name evidence="9" type="ORF">KIW84_012730</name>
</gene>
<feature type="region of interest" description="Disordered" evidence="7">
    <location>
        <begin position="534"/>
        <end position="553"/>
    </location>
</feature>
<feature type="region of interest" description="Disordered" evidence="7">
    <location>
        <begin position="559"/>
        <end position="583"/>
    </location>
</feature>
<sequence length="1010" mass="115266">QESWAQCPIKTVFSIFSSFFLEKPINTTHTMSEELQNSYRDGLHSKSFKDLMHYDRGHHDADNSYLSNQMPTHYADDDRHLRHRSRYSSNRHLTNQRPKHYAEKRHVRHQMPEDYADKKCLPHQTPEDFADKSHSPYQMPEDYAANKGLPYKTPDRYVDKRHLLHRMPSRVDRRHLPHQTQYFVDKKCFQHQAIEDFADNKCLPHKTPDHYAAKRDLPQQMREPCAEKRYPPRQTSKLYADKRHLPHKMPEDYADRKCFGQQTPEHYADKRHLPHQKPKDYAYSKGMRLPIPKHYADKRNLPQQTPGVYADKYLPHQMPGSSSVYCKICDVKFGRTNFVEHDNGRKHQMLLALRELSMKQKASNGKERRQIPNSSQVNRIVQREEVSKSENGHAVENVSCEAPSIRNKEVPAEGSKRKFGDNSGVKDCGLKGENVSHEAPSFKNKKVPAESSKRILNDNTDAKDHGFEHEIGVATGGKYMKTNNGIRKPMKSSKSEVNALSNSVKSQVSELTPPSGRLASLKIAPIPVKRSSFKVQSQHVSSSQTKKSKGKEHLKFQNTTVEKNDQPHSTQVESNASAGSNRTEPMRCDFAEIVPPQVPVSSLVFTPPSPVVGSSFEPPIQIDSQLEIEGKEHHGVQNCGVETNDQLHSISIESHAHAGSDINTLIKDSCSDSDAIVIAPPQSPIDTQLSAPVAVKQTEMSESTVLNEIQNHIVHQNDQQPSKMEIDAASEISAETEDESSQAEAEMGIIQLPQVSVCLKCGNKGFEETLVYCNKCEYYALHRYCLDGPVVFTDEVIWFCEDCEAEVVDVDYLDSEIEVDSIEDYDEGSTDSEKDEVDSNVDYDQSTTGSENDEADSRYGCSTLVDPLPIADPIWRGSLQLINRSFELMSHLSTLACPKVLEETRHLPNVLYADLLQRSAVWPQSFRKYGTNNQSIDLYFFPENERVERYFDELVYEMISNDLAIRARVEEAEFLIFSSTMLPSQYRRFQSKYYLWGIFRRKQTSSYMLG</sequence>
<reference evidence="9 10" key="1">
    <citation type="journal article" date="2022" name="Nat. Genet.">
        <title>Improved pea reference genome and pan-genome highlight genomic features and evolutionary characteristics.</title>
        <authorList>
            <person name="Yang T."/>
            <person name="Liu R."/>
            <person name="Luo Y."/>
            <person name="Hu S."/>
            <person name="Wang D."/>
            <person name="Wang C."/>
            <person name="Pandey M.K."/>
            <person name="Ge S."/>
            <person name="Xu Q."/>
            <person name="Li N."/>
            <person name="Li G."/>
            <person name="Huang Y."/>
            <person name="Saxena R.K."/>
            <person name="Ji Y."/>
            <person name="Li M."/>
            <person name="Yan X."/>
            <person name="He Y."/>
            <person name="Liu Y."/>
            <person name="Wang X."/>
            <person name="Xiang C."/>
            <person name="Varshney R.K."/>
            <person name="Ding H."/>
            <person name="Gao S."/>
            <person name="Zong X."/>
        </authorList>
    </citation>
    <scope>NUCLEOTIDE SEQUENCE [LARGE SCALE GENOMIC DNA]</scope>
    <source>
        <strain evidence="9 10">cv. Zhongwan 6</strain>
    </source>
</reference>
<dbReference type="AlphaFoldDB" id="A0A9D5GX61"/>
<feature type="region of interest" description="Disordered" evidence="7">
    <location>
        <begin position="482"/>
        <end position="501"/>
    </location>
</feature>
<dbReference type="InterPro" id="IPR011011">
    <property type="entry name" value="Znf_FYVE_PHD"/>
</dbReference>
<dbReference type="EMBL" id="JAMSHJ010000001">
    <property type="protein sequence ID" value="KAI5444214.1"/>
    <property type="molecule type" value="Genomic_DNA"/>
</dbReference>
<keyword evidence="3" id="KW-0862">Zinc</keyword>
<dbReference type="PROSITE" id="PS50016">
    <property type="entry name" value="ZF_PHD_2"/>
    <property type="match status" value="1"/>
</dbReference>
<keyword evidence="10" id="KW-1185">Reference proteome</keyword>
<feature type="non-terminal residue" evidence="9">
    <location>
        <position position="1010"/>
    </location>
</feature>
<dbReference type="GO" id="GO:0003676">
    <property type="term" value="F:nucleic acid binding"/>
    <property type="evidence" value="ECO:0007669"/>
    <property type="project" value="InterPro"/>
</dbReference>
<comment type="caution">
    <text evidence="9">The sequence shown here is derived from an EMBL/GenBank/DDBJ whole genome shotgun (WGS) entry which is preliminary data.</text>
</comment>
<evidence type="ECO:0000313" key="10">
    <source>
        <dbReference type="Proteomes" id="UP001058974"/>
    </source>
</evidence>
<organism evidence="9 10">
    <name type="scientific">Pisum sativum</name>
    <name type="common">Garden pea</name>
    <name type="synonym">Lathyrus oleraceus</name>
    <dbReference type="NCBI Taxonomy" id="3888"/>
    <lineage>
        <taxon>Eukaryota</taxon>
        <taxon>Viridiplantae</taxon>
        <taxon>Streptophyta</taxon>
        <taxon>Embryophyta</taxon>
        <taxon>Tracheophyta</taxon>
        <taxon>Spermatophyta</taxon>
        <taxon>Magnoliopsida</taxon>
        <taxon>eudicotyledons</taxon>
        <taxon>Gunneridae</taxon>
        <taxon>Pentapetalae</taxon>
        <taxon>rosids</taxon>
        <taxon>fabids</taxon>
        <taxon>Fabales</taxon>
        <taxon>Fabaceae</taxon>
        <taxon>Papilionoideae</taxon>
        <taxon>50 kb inversion clade</taxon>
        <taxon>NPAAA clade</taxon>
        <taxon>Hologalegina</taxon>
        <taxon>IRL clade</taxon>
        <taxon>Fabeae</taxon>
        <taxon>Lathyrus</taxon>
    </lineage>
</organism>
<keyword evidence="1" id="KW-0479">Metal-binding</keyword>
<feature type="region of interest" description="Disordered" evidence="7">
    <location>
        <begin position="823"/>
        <end position="858"/>
    </location>
</feature>
<feature type="compositionally biased region" description="Acidic residues" evidence="7">
    <location>
        <begin position="823"/>
        <end position="841"/>
    </location>
</feature>
<dbReference type="InterPro" id="IPR019787">
    <property type="entry name" value="Znf_PHD-finger"/>
</dbReference>
<keyword evidence="4" id="KW-0805">Transcription regulation</keyword>
<dbReference type="InterPro" id="IPR019786">
    <property type="entry name" value="Zinc_finger_PHD-type_CS"/>
</dbReference>
<proteinExistence type="predicted"/>
<feature type="compositionally biased region" description="Polar residues" evidence="7">
    <location>
        <begin position="534"/>
        <end position="545"/>
    </location>
</feature>